<gene>
    <name evidence="3" type="ORF">EI983_13785</name>
</gene>
<dbReference type="InterPro" id="IPR018392">
    <property type="entry name" value="LysM"/>
</dbReference>
<feature type="chain" id="PRO_5026284707" evidence="1">
    <location>
        <begin position="22"/>
        <end position="338"/>
    </location>
</feature>
<dbReference type="CDD" id="cd00118">
    <property type="entry name" value="LysM"/>
    <property type="match status" value="1"/>
</dbReference>
<dbReference type="RefSeq" id="WP_157707959.1">
    <property type="nucleotide sequence ID" value="NZ_CP034348.1"/>
</dbReference>
<feature type="domain" description="LysM" evidence="2">
    <location>
        <begin position="25"/>
        <end position="74"/>
    </location>
</feature>
<dbReference type="PANTHER" id="PTHR35936">
    <property type="entry name" value="MEMBRANE-BOUND LYTIC MUREIN TRANSGLYCOSYLASE F"/>
    <property type="match status" value="1"/>
</dbReference>
<dbReference type="EMBL" id="CP034348">
    <property type="protein sequence ID" value="QGX99278.1"/>
    <property type="molecule type" value="Genomic_DNA"/>
</dbReference>
<organism evidence="3 4">
    <name type="scientific">Roseovarius faecimaris</name>
    <dbReference type="NCBI Taxonomy" id="2494550"/>
    <lineage>
        <taxon>Bacteria</taxon>
        <taxon>Pseudomonadati</taxon>
        <taxon>Pseudomonadota</taxon>
        <taxon>Alphaproteobacteria</taxon>
        <taxon>Rhodobacterales</taxon>
        <taxon>Roseobacteraceae</taxon>
        <taxon>Roseovarius</taxon>
    </lineage>
</organism>
<dbReference type="AlphaFoldDB" id="A0A6I6J3B6"/>
<evidence type="ECO:0000256" key="1">
    <source>
        <dbReference type="SAM" id="SignalP"/>
    </source>
</evidence>
<accession>A0A6I6J3B6</accession>
<keyword evidence="1" id="KW-0732">Signal</keyword>
<protein>
    <submittedName>
        <fullName evidence="3">Transporter substrate-binding domain-containing protein</fullName>
    </submittedName>
</protein>
<reference evidence="4" key="1">
    <citation type="submission" date="2018-12" db="EMBL/GenBank/DDBJ databases">
        <title>Complete genome sequence of Roseovarius sp. MME-070.</title>
        <authorList>
            <person name="Nam Y.-D."/>
            <person name="Kang J."/>
            <person name="Chung W.-H."/>
            <person name="Park Y.S."/>
        </authorList>
    </citation>
    <scope>NUCLEOTIDE SEQUENCE [LARGE SCALE GENOMIC DNA]</scope>
    <source>
        <strain evidence="4">MME-070</strain>
    </source>
</reference>
<dbReference type="PANTHER" id="PTHR35936:SF19">
    <property type="entry name" value="AMINO-ACID-BINDING PROTEIN YXEM-RELATED"/>
    <property type="match status" value="1"/>
</dbReference>
<dbReference type="Gene3D" id="3.40.190.10">
    <property type="entry name" value="Periplasmic binding protein-like II"/>
    <property type="match status" value="2"/>
</dbReference>
<proteinExistence type="predicted"/>
<dbReference type="OrthoDB" id="8479038at2"/>
<dbReference type="Proteomes" id="UP000428330">
    <property type="component" value="Chromosome"/>
</dbReference>
<evidence type="ECO:0000259" key="2">
    <source>
        <dbReference type="PROSITE" id="PS51782"/>
    </source>
</evidence>
<dbReference type="InterPro" id="IPR036779">
    <property type="entry name" value="LysM_dom_sf"/>
</dbReference>
<evidence type="ECO:0000313" key="4">
    <source>
        <dbReference type="Proteomes" id="UP000428330"/>
    </source>
</evidence>
<name>A0A6I6J3B6_9RHOB</name>
<dbReference type="PROSITE" id="PS51782">
    <property type="entry name" value="LYSM"/>
    <property type="match status" value="1"/>
</dbReference>
<evidence type="ECO:0000313" key="3">
    <source>
        <dbReference type="EMBL" id="QGX99278.1"/>
    </source>
</evidence>
<feature type="signal peptide" evidence="1">
    <location>
        <begin position="1"/>
        <end position="21"/>
    </location>
</feature>
<keyword evidence="4" id="KW-1185">Reference proteome</keyword>
<sequence>MRVASGIAAFMCLLWPGAVLALCDVTYKVQPGDTLFSIAEQHYEDREKWTLIYYSNQDALGGIDSLAPGLDVYIPCPADHAEPDATPLRQAGAGMVLLTGGNYAPFVDKSWPGEGMVTELVNAALELSPSPVPYEVVWEGDWGQHLFPLLDDKTYDMGFPWLKPDCTELPENELCARFHFSEPLMDLPIMLFKREDSALVYDSDADIPGRTLCRPAGYFTHDLDRADRRWLSEGKITLVQPDSPEACFEALMQGEVDAVTVNVFLGATKIVTMGLRGRVVPIDRPLSRENLYVVISKTHWRGTTHLYRINAGLEALRESGRYQEIVNKHLEIFWDRLK</sequence>
<dbReference type="Gene3D" id="3.10.350.10">
    <property type="entry name" value="LysM domain"/>
    <property type="match status" value="1"/>
</dbReference>
<dbReference type="KEGG" id="rom:EI983_13785"/>
<dbReference type="SUPFAM" id="SSF53850">
    <property type="entry name" value="Periplasmic binding protein-like II"/>
    <property type="match status" value="1"/>
</dbReference>